<evidence type="ECO:0008006" key="4">
    <source>
        <dbReference type="Google" id="ProtNLM"/>
    </source>
</evidence>
<comment type="subcellular location">
    <subcellularLocation>
        <location evidence="1">Secreted</location>
    </subcellularLocation>
</comment>
<evidence type="ECO:0000256" key="2">
    <source>
        <dbReference type="ARBA" id="ARBA00022525"/>
    </source>
</evidence>
<evidence type="ECO:0000313" key="3">
    <source>
        <dbReference type="EMBL" id="SVC90564.1"/>
    </source>
</evidence>
<dbReference type="GO" id="GO:0005576">
    <property type="term" value="C:extracellular region"/>
    <property type="evidence" value="ECO:0007669"/>
    <property type="project" value="UniProtKB-SubCell"/>
</dbReference>
<keyword evidence="2" id="KW-0964">Secreted</keyword>
<dbReference type="GO" id="GO:0005509">
    <property type="term" value="F:calcium ion binding"/>
    <property type="evidence" value="ECO:0007669"/>
    <property type="project" value="InterPro"/>
</dbReference>
<gene>
    <name evidence="3" type="ORF">METZ01_LOCUS343418</name>
</gene>
<proteinExistence type="predicted"/>
<dbReference type="EMBL" id="UINC01117849">
    <property type="protein sequence ID" value="SVC90564.1"/>
    <property type="molecule type" value="Genomic_DNA"/>
</dbReference>
<dbReference type="Pfam" id="PF00353">
    <property type="entry name" value="HemolysinCabind"/>
    <property type="match status" value="2"/>
</dbReference>
<dbReference type="Gene3D" id="2.150.10.10">
    <property type="entry name" value="Serralysin-like metalloprotease, C-terminal"/>
    <property type="match status" value="1"/>
</dbReference>
<dbReference type="PROSITE" id="PS00330">
    <property type="entry name" value="HEMOLYSIN_CALCIUM"/>
    <property type="match status" value="2"/>
</dbReference>
<dbReference type="InterPro" id="IPR018511">
    <property type="entry name" value="Hemolysin-typ_Ca-bd_CS"/>
</dbReference>
<protein>
    <recommendedName>
        <fullName evidence="4">Peptidase M10 serralysin C-terminal domain-containing protein</fullName>
    </recommendedName>
</protein>
<dbReference type="InterPro" id="IPR001343">
    <property type="entry name" value="Hemolysn_Ca-bd"/>
</dbReference>
<dbReference type="SUPFAM" id="SSF51120">
    <property type="entry name" value="beta-Roll"/>
    <property type="match status" value="1"/>
</dbReference>
<sequence>MRQISAVQSSMADLDFRSIAEEINFDFSFFTNADAELQAESWFQEDIARRFEDFAREMEETFERNLLNKYNDFTDANSLGNIVGDDSDNIILGIDANETIFGKGGNDTIQGGEGDDVIFGDSGQDTLSGGPGTDRLDGGSGADRLIASEGSDVLDGGSGNDIIDFSNLTDLPEFVDGGSGEDTLLLAGMQTNVGNTSLAHDNSKYNGIDLKKIISAKETWTWTDSDGTTINEEGWRNRVESIEIIDLRDSQALINSDQETAPYDGFRLASNYFTVTDYIDSNPDLANTYKTKIIPYSARFVDLGFDTNTTDLAMALGTKSTLNL</sequence>
<dbReference type="InterPro" id="IPR050557">
    <property type="entry name" value="RTX_toxin/Mannuronan_C5-epim"/>
</dbReference>
<dbReference type="AlphaFoldDB" id="A0A382QYJ4"/>
<dbReference type="PANTHER" id="PTHR38340">
    <property type="entry name" value="S-LAYER PROTEIN"/>
    <property type="match status" value="1"/>
</dbReference>
<dbReference type="InterPro" id="IPR011049">
    <property type="entry name" value="Serralysin-like_metalloprot_C"/>
</dbReference>
<evidence type="ECO:0000256" key="1">
    <source>
        <dbReference type="ARBA" id="ARBA00004613"/>
    </source>
</evidence>
<dbReference type="PANTHER" id="PTHR38340:SF1">
    <property type="entry name" value="S-LAYER PROTEIN"/>
    <property type="match status" value="1"/>
</dbReference>
<dbReference type="PRINTS" id="PR00313">
    <property type="entry name" value="CABNDNGRPT"/>
</dbReference>
<name>A0A382QYJ4_9ZZZZ</name>
<reference evidence="3" key="1">
    <citation type="submission" date="2018-05" db="EMBL/GenBank/DDBJ databases">
        <authorList>
            <person name="Lanie J.A."/>
            <person name="Ng W.-L."/>
            <person name="Kazmierczak K.M."/>
            <person name="Andrzejewski T.M."/>
            <person name="Davidsen T.M."/>
            <person name="Wayne K.J."/>
            <person name="Tettelin H."/>
            <person name="Glass J.I."/>
            <person name="Rusch D."/>
            <person name="Podicherti R."/>
            <person name="Tsui H.-C.T."/>
            <person name="Winkler M.E."/>
        </authorList>
    </citation>
    <scope>NUCLEOTIDE SEQUENCE</scope>
</reference>
<accession>A0A382QYJ4</accession>
<organism evidence="3">
    <name type="scientific">marine metagenome</name>
    <dbReference type="NCBI Taxonomy" id="408172"/>
    <lineage>
        <taxon>unclassified sequences</taxon>
        <taxon>metagenomes</taxon>
        <taxon>ecological metagenomes</taxon>
    </lineage>
</organism>